<dbReference type="Gene3D" id="2.60.120.1030">
    <property type="entry name" value="Clp1, DNA binding domain"/>
    <property type="match status" value="1"/>
</dbReference>
<evidence type="ECO:0000259" key="8">
    <source>
        <dbReference type="Pfam" id="PF16575"/>
    </source>
</evidence>
<dbReference type="InterPro" id="IPR045116">
    <property type="entry name" value="Clp1/Grc3"/>
</dbReference>
<protein>
    <submittedName>
        <fullName evidence="10">Protein CLP1 homolog</fullName>
    </submittedName>
</protein>
<dbReference type="GO" id="GO:0005524">
    <property type="term" value="F:ATP binding"/>
    <property type="evidence" value="ECO:0007669"/>
    <property type="project" value="UniProtKB-KW"/>
</dbReference>
<dbReference type="AlphaFoldDB" id="A0A915EJM0"/>
<keyword evidence="2" id="KW-0507">mRNA processing</keyword>
<dbReference type="PANTHER" id="PTHR12755">
    <property type="entry name" value="CLEAVAGE/POLYADENYLATION FACTOR IA SUBUNIT CLP1P"/>
    <property type="match status" value="1"/>
</dbReference>
<dbReference type="GO" id="GO:0006388">
    <property type="term" value="P:tRNA splicing, via endonucleolytic cleavage and ligation"/>
    <property type="evidence" value="ECO:0007669"/>
    <property type="project" value="TreeGrafter"/>
</dbReference>
<feature type="domain" description="Clp1 N-terminal" evidence="7">
    <location>
        <begin position="19"/>
        <end position="109"/>
    </location>
</feature>
<keyword evidence="5" id="KW-0539">Nucleus</keyword>
<dbReference type="Pfam" id="PF16575">
    <property type="entry name" value="CLP1_P"/>
    <property type="match status" value="1"/>
</dbReference>
<evidence type="ECO:0000256" key="3">
    <source>
        <dbReference type="ARBA" id="ARBA00022741"/>
    </source>
</evidence>
<dbReference type="InterPro" id="IPR038239">
    <property type="entry name" value="Clp1_N_sf"/>
</dbReference>
<organism evidence="9 10">
    <name type="scientific">Ditylenchus dipsaci</name>
    <dbReference type="NCBI Taxonomy" id="166011"/>
    <lineage>
        <taxon>Eukaryota</taxon>
        <taxon>Metazoa</taxon>
        <taxon>Ecdysozoa</taxon>
        <taxon>Nematoda</taxon>
        <taxon>Chromadorea</taxon>
        <taxon>Rhabditida</taxon>
        <taxon>Tylenchina</taxon>
        <taxon>Tylenchomorpha</taxon>
        <taxon>Sphaerularioidea</taxon>
        <taxon>Anguinidae</taxon>
        <taxon>Anguininae</taxon>
        <taxon>Ditylenchus</taxon>
    </lineage>
</organism>
<keyword evidence="9" id="KW-1185">Reference proteome</keyword>
<dbReference type="InterPro" id="IPR038238">
    <property type="entry name" value="Clp1_C_sf"/>
</dbReference>
<dbReference type="GO" id="GO:0031124">
    <property type="term" value="P:mRNA 3'-end processing"/>
    <property type="evidence" value="ECO:0007669"/>
    <property type="project" value="InterPro"/>
</dbReference>
<feature type="domain" description="Clp1 C-terminal" evidence="6">
    <location>
        <begin position="306"/>
        <end position="422"/>
    </location>
</feature>
<dbReference type="GO" id="GO:0051731">
    <property type="term" value="F:polynucleotide 5'-hydroxyl-kinase activity"/>
    <property type="evidence" value="ECO:0007669"/>
    <property type="project" value="InterPro"/>
</dbReference>
<feature type="domain" description="Clp1 P-loop" evidence="8">
    <location>
        <begin position="130"/>
        <end position="298"/>
    </location>
</feature>
<dbReference type="PANTHER" id="PTHR12755:SF6">
    <property type="entry name" value="POLYRIBONUCLEOTIDE 5'-HYDROXYL-KINASE CLP1"/>
    <property type="match status" value="1"/>
</dbReference>
<dbReference type="Gene3D" id="3.40.50.300">
    <property type="entry name" value="P-loop containing nucleotide triphosphate hydrolases"/>
    <property type="match status" value="2"/>
</dbReference>
<evidence type="ECO:0000313" key="10">
    <source>
        <dbReference type="WBParaSite" id="jg7410"/>
    </source>
</evidence>
<dbReference type="Proteomes" id="UP000887574">
    <property type="component" value="Unplaced"/>
</dbReference>
<evidence type="ECO:0000256" key="2">
    <source>
        <dbReference type="ARBA" id="ARBA00022664"/>
    </source>
</evidence>
<dbReference type="FunFam" id="2.60.120.1030:FF:000001">
    <property type="entry name" value="Protein CLP1 homolog 5"/>
    <property type="match status" value="1"/>
</dbReference>
<evidence type="ECO:0000313" key="9">
    <source>
        <dbReference type="Proteomes" id="UP000887574"/>
    </source>
</evidence>
<name>A0A915EJM0_9BILA</name>
<dbReference type="WBParaSite" id="jg7410">
    <property type="protein sequence ID" value="jg7410"/>
    <property type="gene ID" value="jg7410"/>
</dbReference>
<evidence type="ECO:0000259" key="7">
    <source>
        <dbReference type="Pfam" id="PF16573"/>
    </source>
</evidence>
<dbReference type="GO" id="GO:0005634">
    <property type="term" value="C:nucleus"/>
    <property type="evidence" value="ECO:0007669"/>
    <property type="project" value="UniProtKB-SubCell"/>
</dbReference>
<reference evidence="10" key="1">
    <citation type="submission" date="2022-11" db="UniProtKB">
        <authorList>
            <consortium name="WormBaseParasite"/>
        </authorList>
    </citation>
    <scope>IDENTIFICATION</scope>
</reference>
<dbReference type="InterPro" id="IPR032319">
    <property type="entry name" value="CLP1_P"/>
</dbReference>
<dbReference type="SUPFAM" id="SSF52540">
    <property type="entry name" value="P-loop containing nucleoside triphosphate hydrolases"/>
    <property type="match status" value="1"/>
</dbReference>
<sequence length="654" mass="73665">MATEATDSIAPNRLANQYKLNEDNELRLEVGSEEIVLELFDGSAEIFGTPLTVHKRYNLPPGFRAAVFTYKGATIEVIGRTESAYIAPTTPMIMYLNAHFALETMRQKAEEELSKDPTSKARGPCLMVAGPTDVGKSTLCRILCNYAVRQNRTPILVDLDVGQGSISVPGSIGTLYIEKQLTSLTILILRLLTYSILLAEAVKKRCQISVPSRLGGVIINTCGWVKGDGYQSIVRAADAFGADVVIVLDHERLYNELQQDLPNFVKILHFPKSGGVESRSREVRKLSREAVIHKNFYGTKANPFFPHTFEISYDKPHDQQELLIAKVGADRLPESCLPYGMKIDDHRTMVVPVPITSDLKHHLLALMPPDSNIDQSLMKKPCIGFLAVLDVDTAKKTITILSPQPYPLPSKVALVSEIMFMDDNHLISITYLKNYQLQMAQTENFSVLCERLRSERLLVNNEQTILQNLNSKVQSELSELYKLIWICRHERNRMWRQLNLLKTFHLITIITISAAVTRPQKERYLFRMMSSSLPMQRIHPFSSTGLSPSSQSDRWALKRSFGDPSPMDPSEFGIKFGKRDPTPIDPYDFGVKFGKRSPTPIDPYDFGVKFGKRNPLDPAEFVTKFGKRASSEFDSITDLGTRFGKRSFGRAQRL</sequence>
<accession>A0A915EJM0</accession>
<dbReference type="Gene3D" id="2.40.30.330">
    <property type="entry name" value="Pre-mRNA cleavage complex subunit Clp1, C-terminal domain"/>
    <property type="match status" value="1"/>
</dbReference>
<keyword evidence="3" id="KW-0547">Nucleotide-binding</keyword>
<comment type="subcellular location">
    <subcellularLocation>
        <location evidence="1">Nucleus</location>
    </subcellularLocation>
</comment>
<dbReference type="Pfam" id="PF06807">
    <property type="entry name" value="Clp1"/>
    <property type="match status" value="1"/>
</dbReference>
<evidence type="ECO:0000259" key="6">
    <source>
        <dbReference type="Pfam" id="PF06807"/>
    </source>
</evidence>
<evidence type="ECO:0000256" key="4">
    <source>
        <dbReference type="ARBA" id="ARBA00022840"/>
    </source>
</evidence>
<proteinExistence type="predicted"/>
<evidence type="ECO:0000256" key="1">
    <source>
        <dbReference type="ARBA" id="ARBA00004123"/>
    </source>
</evidence>
<keyword evidence="4" id="KW-0067">ATP-binding</keyword>
<dbReference type="InterPro" id="IPR027417">
    <property type="entry name" value="P-loop_NTPase"/>
</dbReference>
<dbReference type="InterPro" id="IPR010655">
    <property type="entry name" value="Clp1_C"/>
</dbReference>
<dbReference type="Pfam" id="PF16573">
    <property type="entry name" value="CLP1_N"/>
    <property type="match status" value="1"/>
</dbReference>
<evidence type="ECO:0000256" key="5">
    <source>
        <dbReference type="ARBA" id="ARBA00023242"/>
    </source>
</evidence>
<dbReference type="InterPro" id="IPR032324">
    <property type="entry name" value="Clp1_N"/>
</dbReference>